<dbReference type="Pfam" id="PF00018">
    <property type="entry name" value="SH3_1"/>
    <property type="match status" value="2"/>
</dbReference>
<dbReference type="InterPro" id="IPR011993">
    <property type="entry name" value="PH-like_dom_sf"/>
</dbReference>
<dbReference type="Pfam" id="PF16652">
    <property type="entry name" value="PH_13"/>
    <property type="match status" value="1"/>
</dbReference>
<dbReference type="InterPro" id="IPR051480">
    <property type="entry name" value="Endocytic_GEF_Adapter"/>
</dbReference>
<feature type="compositionally biased region" description="Pro residues" evidence="6">
    <location>
        <begin position="140"/>
        <end position="155"/>
    </location>
</feature>
<feature type="compositionally biased region" description="Low complexity" evidence="6">
    <location>
        <begin position="122"/>
        <end position="139"/>
    </location>
</feature>
<feature type="compositionally biased region" description="Pro residues" evidence="6">
    <location>
        <begin position="162"/>
        <end position="181"/>
    </location>
</feature>
<protein>
    <recommendedName>
        <fullName evidence="13">Scaffold protein Tuba</fullName>
    </recommendedName>
</protein>
<dbReference type="GO" id="GO:0005737">
    <property type="term" value="C:cytoplasm"/>
    <property type="evidence" value="ECO:0007669"/>
    <property type="project" value="UniProtKB-SubCell"/>
</dbReference>
<feature type="compositionally biased region" description="Pro residues" evidence="6">
    <location>
        <begin position="35"/>
        <end position="59"/>
    </location>
</feature>
<feature type="domain" description="SH3" evidence="7">
    <location>
        <begin position="385"/>
        <end position="444"/>
    </location>
</feature>
<evidence type="ECO:0000313" key="12">
    <source>
        <dbReference type="Proteomes" id="UP000016930"/>
    </source>
</evidence>
<accession>M2QQ29</accession>
<feature type="compositionally biased region" description="Low complexity" evidence="6">
    <location>
        <begin position="182"/>
        <end position="191"/>
    </location>
</feature>
<dbReference type="GO" id="GO:0005085">
    <property type="term" value="F:guanyl-nucleotide exchange factor activity"/>
    <property type="evidence" value="ECO:0007669"/>
    <property type="project" value="InterPro"/>
</dbReference>
<dbReference type="Gene3D" id="2.30.29.30">
    <property type="entry name" value="Pleckstrin-homology domain (PH domain)/Phosphotyrosine-binding domain (PTB)"/>
    <property type="match status" value="1"/>
</dbReference>
<dbReference type="PROSITE" id="PS51082">
    <property type="entry name" value="WH2"/>
    <property type="match status" value="1"/>
</dbReference>
<dbReference type="CDD" id="cd00160">
    <property type="entry name" value="RhoGEF"/>
    <property type="match status" value="1"/>
</dbReference>
<dbReference type="Pfam" id="PF02205">
    <property type="entry name" value="WH2"/>
    <property type="match status" value="1"/>
</dbReference>
<dbReference type="InterPro" id="IPR001849">
    <property type="entry name" value="PH_domain"/>
</dbReference>
<evidence type="ECO:0000313" key="11">
    <source>
        <dbReference type="EMBL" id="EMD34285.1"/>
    </source>
</evidence>
<dbReference type="SMART" id="SM00233">
    <property type="entry name" value="PH"/>
    <property type="match status" value="1"/>
</dbReference>
<dbReference type="PANTHER" id="PTHR46006">
    <property type="entry name" value="RHO GUANINE NUCLEOTIDE EXCHANGE FACTOR AT 64C, ISOFORM A"/>
    <property type="match status" value="1"/>
</dbReference>
<dbReference type="Proteomes" id="UP000016930">
    <property type="component" value="Unassembled WGS sequence"/>
</dbReference>
<evidence type="ECO:0000256" key="3">
    <source>
        <dbReference type="ARBA" id="ARBA00022490"/>
    </source>
</evidence>
<feature type="compositionally biased region" description="Acidic residues" evidence="6">
    <location>
        <begin position="473"/>
        <end position="483"/>
    </location>
</feature>
<dbReference type="InterPro" id="IPR001331">
    <property type="entry name" value="GDS_CDC24_CS"/>
</dbReference>
<evidence type="ECO:0000256" key="5">
    <source>
        <dbReference type="SAM" id="Coils"/>
    </source>
</evidence>
<feature type="region of interest" description="Disordered" evidence="6">
    <location>
        <begin position="526"/>
        <end position="579"/>
    </location>
</feature>
<proteinExistence type="predicted"/>
<keyword evidence="5" id="KW-0175">Coiled coil</keyword>
<feature type="compositionally biased region" description="Basic and acidic residues" evidence="6">
    <location>
        <begin position="503"/>
        <end position="514"/>
    </location>
</feature>
<evidence type="ECO:0008006" key="13">
    <source>
        <dbReference type="Google" id="ProtNLM"/>
    </source>
</evidence>
<evidence type="ECO:0000259" key="10">
    <source>
        <dbReference type="PROSITE" id="PS51082"/>
    </source>
</evidence>
<dbReference type="PROSITE" id="PS50002">
    <property type="entry name" value="SH3"/>
    <property type="match status" value="1"/>
</dbReference>
<dbReference type="PROSITE" id="PS50010">
    <property type="entry name" value="DH_2"/>
    <property type="match status" value="1"/>
</dbReference>
<dbReference type="GO" id="GO:0035556">
    <property type="term" value="P:intracellular signal transduction"/>
    <property type="evidence" value="ECO:0007669"/>
    <property type="project" value="InterPro"/>
</dbReference>
<evidence type="ECO:0000256" key="1">
    <source>
        <dbReference type="ARBA" id="ARBA00004496"/>
    </source>
</evidence>
<dbReference type="AlphaFoldDB" id="M2QQ29"/>
<name>M2QQ29_CERS8</name>
<feature type="compositionally biased region" description="Acidic residues" evidence="6">
    <location>
        <begin position="490"/>
        <end position="502"/>
    </location>
</feature>
<feature type="compositionally biased region" description="Polar residues" evidence="6">
    <location>
        <begin position="667"/>
        <end position="677"/>
    </location>
</feature>
<dbReference type="InterPro" id="IPR036028">
    <property type="entry name" value="SH3-like_dom_sf"/>
</dbReference>
<dbReference type="GO" id="GO:0035025">
    <property type="term" value="P:positive regulation of Rho protein signal transduction"/>
    <property type="evidence" value="ECO:0007669"/>
    <property type="project" value="TreeGrafter"/>
</dbReference>
<feature type="domain" description="DH" evidence="9">
    <location>
        <begin position="701"/>
        <end position="882"/>
    </location>
</feature>
<dbReference type="SMART" id="SM00326">
    <property type="entry name" value="SH3"/>
    <property type="match status" value="2"/>
</dbReference>
<dbReference type="STRING" id="914234.M2QQ29"/>
<comment type="subcellular location">
    <subcellularLocation>
        <location evidence="1">Cytoplasm</location>
    </subcellularLocation>
</comment>
<evidence type="ECO:0000259" key="8">
    <source>
        <dbReference type="PROSITE" id="PS50003"/>
    </source>
</evidence>
<evidence type="ECO:0000259" key="9">
    <source>
        <dbReference type="PROSITE" id="PS50010"/>
    </source>
</evidence>
<evidence type="ECO:0000256" key="6">
    <source>
        <dbReference type="SAM" id="MobiDB-lite"/>
    </source>
</evidence>
<evidence type="ECO:0000256" key="4">
    <source>
        <dbReference type="PROSITE-ProRule" id="PRU00192"/>
    </source>
</evidence>
<feature type="compositionally biased region" description="Low complexity" evidence="6">
    <location>
        <begin position="258"/>
        <end position="267"/>
    </location>
</feature>
<feature type="domain" description="WH2" evidence="10">
    <location>
        <begin position="194"/>
        <end position="211"/>
    </location>
</feature>
<dbReference type="PANTHER" id="PTHR46006:SF6">
    <property type="entry name" value="INTERSECTIN-2 ISOFORM X1"/>
    <property type="match status" value="1"/>
</dbReference>
<feature type="coiled-coil region" evidence="5">
    <location>
        <begin position="862"/>
        <end position="889"/>
    </location>
</feature>
<feature type="domain" description="PH" evidence="8">
    <location>
        <begin position="919"/>
        <end position="1013"/>
    </location>
</feature>
<feature type="compositionally biased region" description="Polar residues" evidence="6">
    <location>
        <begin position="12"/>
        <end position="22"/>
    </location>
</feature>
<dbReference type="Pfam" id="PF00621">
    <property type="entry name" value="RhoGEF"/>
    <property type="match status" value="1"/>
</dbReference>
<dbReference type="HOGENOM" id="CLU_011267_0_0_1"/>
<feature type="compositionally biased region" description="Pro residues" evidence="6">
    <location>
        <begin position="241"/>
        <end position="257"/>
    </location>
</feature>
<reference evidence="11 12" key="1">
    <citation type="journal article" date="2012" name="Proc. Natl. Acad. Sci. U.S.A.">
        <title>Comparative genomics of Ceriporiopsis subvermispora and Phanerochaete chrysosporium provide insight into selective ligninolysis.</title>
        <authorList>
            <person name="Fernandez-Fueyo E."/>
            <person name="Ruiz-Duenas F.J."/>
            <person name="Ferreira P."/>
            <person name="Floudas D."/>
            <person name="Hibbett D.S."/>
            <person name="Canessa P."/>
            <person name="Larrondo L.F."/>
            <person name="James T.Y."/>
            <person name="Seelenfreund D."/>
            <person name="Lobos S."/>
            <person name="Polanco R."/>
            <person name="Tello M."/>
            <person name="Honda Y."/>
            <person name="Watanabe T."/>
            <person name="Watanabe T."/>
            <person name="Ryu J.S."/>
            <person name="Kubicek C.P."/>
            <person name="Schmoll M."/>
            <person name="Gaskell J."/>
            <person name="Hammel K.E."/>
            <person name="St John F.J."/>
            <person name="Vanden Wymelenberg A."/>
            <person name="Sabat G."/>
            <person name="Splinter BonDurant S."/>
            <person name="Syed K."/>
            <person name="Yadav J.S."/>
            <person name="Doddapaneni H."/>
            <person name="Subramanian V."/>
            <person name="Lavin J.L."/>
            <person name="Oguiza J.A."/>
            <person name="Perez G."/>
            <person name="Pisabarro A.G."/>
            <person name="Ramirez L."/>
            <person name="Santoyo F."/>
            <person name="Master E."/>
            <person name="Coutinho P.M."/>
            <person name="Henrissat B."/>
            <person name="Lombard V."/>
            <person name="Magnuson J.K."/>
            <person name="Kuees U."/>
            <person name="Hori C."/>
            <person name="Igarashi K."/>
            <person name="Samejima M."/>
            <person name="Held B.W."/>
            <person name="Barry K.W."/>
            <person name="LaButti K.M."/>
            <person name="Lapidus A."/>
            <person name="Lindquist E.A."/>
            <person name="Lucas S.M."/>
            <person name="Riley R."/>
            <person name="Salamov A.A."/>
            <person name="Hoffmeister D."/>
            <person name="Schwenk D."/>
            <person name="Hadar Y."/>
            <person name="Yarden O."/>
            <person name="de Vries R.P."/>
            <person name="Wiebenga A."/>
            <person name="Stenlid J."/>
            <person name="Eastwood D."/>
            <person name="Grigoriev I.V."/>
            <person name="Berka R.M."/>
            <person name="Blanchette R.A."/>
            <person name="Kersten P."/>
            <person name="Martinez A.T."/>
            <person name="Vicuna R."/>
            <person name="Cullen D."/>
        </authorList>
    </citation>
    <scope>NUCLEOTIDE SEQUENCE [LARGE SCALE GENOMIC DNA]</scope>
    <source>
        <strain evidence="11 12">B</strain>
    </source>
</reference>
<feature type="region of interest" description="Disordered" evidence="6">
    <location>
        <begin position="449"/>
        <end position="514"/>
    </location>
</feature>
<dbReference type="SMART" id="SM00246">
    <property type="entry name" value="WH2"/>
    <property type="match status" value="1"/>
</dbReference>
<dbReference type="SMART" id="SM00325">
    <property type="entry name" value="RhoGEF"/>
    <property type="match status" value="1"/>
</dbReference>
<keyword evidence="3" id="KW-0963">Cytoplasm</keyword>
<feature type="region of interest" description="Disordered" evidence="6">
    <location>
        <begin position="645"/>
        <end position="677"/>
    </location>
</feature>
<dbReference type="InterPro" id="IPR003124">
    <property type="entry name" value="WH2_dom"/>
</dbReference>
<organism evidence="11 12">
    <name type="scientific">Ceriporiopsis subvermispora (strain B)</name>
    <name type="common">White-rot fungus</name>
    <name type="synonym">Gelatoporia subvermispora</name>
    <dbReference type="NCBI Taxonomy" id="914234"/>
    <lineage>
        <taxon>Eukaryota</taxon>
        <taxon>Fungi</taxon>
        <taxon>Dikarya</taxon>
        <taxon>Basidiomycota</taxon>
        <taxon>Agaricomycotina</taxon>
        <taxon>Agaricomycetes</taxon>
        <taxon>Polyporales</taxon>
        <taxon>Gelatoporiaceae</taxon>
        <taxon>Gelatoporia</taxon>
    </lineage>
</organism>
<keyword evidence="2 4" id="KW-0728">SH3 domain</keyword>
<sequence>MLKESPGAATPSAANGGTNPFFKSQPISPEAASAPPAPLVPPAPAPPVRTPSVPPPSKSPAPAAVKATYHTAPGESEDDWDEIEENDVGDSSEDELDSSRDTRNRLAQQLFGSILPPSRPQSAAAPTKPTSPPLAASPNIAPPPPPPPPSAPPAIPAGSDTPVPPPPPFGAPATPPPPPAPAASAIVAPQPSGDRNALLSAIQSGARLRKAQTNDRSAAALSGKVLGDAAPPPHVTIAPREPSPPPAAPSPPPPAPPALSIEPAASARSSNRESVDWYAGLAADGGAVPMEHLPPMQEEEEPVTPVPHIQVNAVDEGPMADIDKTVEYRVRSLYAYEGQRPEDLSFGENLILTAHPSKSGSDWWHGTLVKDGKAGFFPNTYVERIETVKAKALYAYAGNSPDELPFEEGDELTIVDRADSDWWKADQGGVIFIVPAGYLEIVEGLHRPREKDVEDSADLTPTSSRPTHTETAAEQDDDSDATDSDYLSSSDDESDDDDEEQSEEAHAAEREARELERQRVLEAAGFIIKSDAAPPPTLVRQRSHRKRRPPPAVPERTAAPQERPTRDLPQPPHDEPQDSAMHLHDAFERYEAYKQANLNRLSVISVDTTASEVPPPTPTIPRSPSAESTGEAKTHSFLSFFGRSRTPAHEEETKTRPTISAPILQKDPSSTPTDTGSAFGSTWGSLIDSSALEEIPPRERRRQEAIFELIATEAAYVRDLQLIVEVFYANLLSVLDPKAITVIFANVEDLLLTNTTFLSCLEERQKECRLYVDRIGDILKSNMAQMTAYMEYCINQATAAKVLQSMRQSNPELGQRLQRLREDPAARNLDLSSYLLSPMQRITRYPLLIKQIVHYTDPSDDRKQVERALKMAEKILEHINEAIREQEGRERLKVISQDLWIGQGRLDLTAPTRYMGPRKLLREGLLMKAKSGRKLRAFLCSDILVLTEDAAKTLYRTPIPLSGVQVSELPGGRDDLCFQIAIAYPRGGDTIALRATSARDCHLWMQAIDHASRKCRDAEKRALRKAQS</sequence>
<dbReference type="Gene3D" id="1.20.900.10">
    <property type="entry name" value="Dbl homology (DH) domain"/>
    <property type="match status" value="1"/>
</dbReference>
<dbReference type="Gene3D" id="2.30.30.40">
    <property type="entry name" value="SH3 Domains"/>
    <property type="match status" value="2"/>
</dbReference>
<dbReference type="PRINTS" id="PR00499">
    <property type="entry name" value="P67PHOX"/>
</dbReference>
<dbReference type="InterPro" id="IPR000219">
    <property type="entry name" value="DH_dom"/>
</dbReference>
<dbReference type="EMBL" id="KB445803">
    <property type="protein sequence ID" value="EMD34285.1"/>
    <property type="molecule type" value="Genomic_DNA"/>
</dbReference>
<dbReference type="SUPFAM" id="SSF50729">
    <property type="entry name" value="PH domain-like"/>
    <property type="match status" value="1"/>
</dbReference>
<dbReference type="GO" id="GO:0003779">
    <property type="term" value="F:actin binding"/>
    <property type="evidence" value="ECO:0007669"/>
    <property type="project" value="InterPro"/>
</dbReference>
<keyword evidence="12" id="KW-1185">Reference proteome</keyword>
<gene>
    <name evidence="11" type="ORF">CERSUDRAFT_117167</name>
</gene>
<evidence type="ECO:0000259" key="7">
    <source>
        <dbReference type="PROSITE" id="PS50002"/>
    </source>
</evidence>
<evidence type="ECO:0000256" key="2">
    <source>
        <dbReference type="ARBA" id="ARBA00022443"/>
    </source>
</evidence>
<dbReference type="InterPro" id="IPR001452">
    <property type="entry name" value="SH3_domain"/>
</dbReference>
<feature type="region of interest" description="Disordered" evidence="6">
    <location>
        <begin position="1"/>
        <end position="272"/>
    </location>
</feature>
<dbReference type="SUPFAM" id="SSF50044">
    <property type="entry name" value="SH3-domain"/>
    <property type="match status" value="2"/>
</dbReference>
<dbReference type="PROSITE" id="PS50003">
    <property type="entry name" value="PH_DOMAIN"/>
    <property type="match status" value="1"/>
</dbReference>
<feature type="region of interest" description="Disordered" evidence="6">
    <location>
        <begin position="609"/>
        <end position="633"/>
    </location>
</feature>
<dbReference type="InterPro" id="IPR035899">
    <property type="entry name" value="DBL_dom_sf"/>
</dbReference>
<dbReference type="CDD" id="cd00174">
    <property type="entry name" value="SH3"/>
    <property type="match status" value="1"/>
</dbReference>
<dbReference type="PROSITE" id="PS00741">
    <property type="entry name" value="DH_1"/>
    <property type="match status" value="1"/>
</dbReference>
<dbReference type="SUPFAM" id="SSF48065">
    <property type="entry name" value="DBL homology domain (DH-domain)"/>
    <property type="match status" value="1"/>
</dbReference>
<dbReference type="OrthoDB" id="1716625at2759"/>
<feature type="compositionally biased region" description="Acidic residues" evidence="6">
    <location>
        <begin position="75"/>
        <end position="96"/>
    </location>
</feature>